<dbReference type="OrthoDB" id="422362at2759"/>
<organism evidence="2 3">
    <name type="scientific">Phytophthora fragariaefolia</name>
    <dbReference type="NCBI Taxonomy" id="1490495"/>
    <lineage>
        <taxon>Eukaryota</taxon>
        <taxon>Sar</taxon>
        <taxon>Stramenopiles</taxon>
        <taxon>Oomycota</taxon>
        <taxon>Peronosporomycetes</taxon>
        <taxon>Peronosporales</taxon>
        <taxon>Peronosporaceae</taxon>
        <taxon>Phytophthora</taxon>
    </lineage>
</organism>
<dbReference type="Proteomes" id="UP001165121">
    <property type="component" value="Unassembled WGS sequence"/>
</dbReference>
<gene>
    <name evidence="2" type="ORF">Pfra01_002473300</name>
</gene>
<evidence type="ECO:0000313" key="3">
    <source>
        <dbReference type="Proteomes" id="UP001165121"/>
    </source>
</evidence>
<evidence type="ECO:0000313" key="2">
    <source>
        <dbReference type="EMBL" id="GMF57781.1"/>
    </source>
</evidence>
<protein>
    <submittedName>
        <fullName evidence="2">Unnamed protein product</fullName>
    </submittedName>
</protein>
<accession>A0A9W7D6C5</accession>
<evidence type="ECO:0000256" key="1">
    <source>
        <dbReference type="SAM" id="MobiDB-lite"/>
    </source>
</evidence>
<keyword evidence="3" id="KW-1185">Reference proteome</keyword>
<dbReference type="InterPro" id="IPR013083">
    <property type="entry name" value="Znf_RING/FYVE/PHD"/>
</dbReference>
<proteinExistence type="predicted"/>
<name>A0A9W7D6C5_9STRA</name>
<feature type="region of interest" description="Disordered" evidence="1">
    <location>
        <begin position="13"/>
        <end position="43"/>
    </location>
</feature>
<dbReference type="AlphaFoldDB" id="A0A9W7D6C5"/>
<comment type="caution">
    <text evidence="2">The sequence shown here is derived from an EMBL/GenBank/DDBJ whole genome shotgun (WGS) entry which is preliminary data.</text>
</comment>
<reference evidence="2" key="1">
    <citation type="submission" date="2023-04" db="EMBL/GenBank/DDBJ databases">
        <title>Phytophthora fragariaefolia NBRC 109709.</title>
        <authorList>
            <person name="Ichikawa N."/>
            <person name="Sato H."/>
            <person name="Tonouchi N."/>
        </authorList>
    </citation>
    <scope>NUCLEOTIDE SEQUENCE</scope>
    <source>
        <strain evidence="2">NBRC 109709</strain>
    </source>
</reference>
<dbReference type="Gene3D" id="3.30.40.10">
    <property type="entry name" value="Zinc/RING finger domain, C3HC4 (zinc finger)"/>
    <property type="match status" value="1"/>
</dbReference>
<dbReference type="EMBL" id="BSXT01004409">
    <property type="protein sequence ID" value="GMF57781.1"/>
    <property type="molecule type" value="Genomic_DNA"/>
</dbReference>
<sequence length="130" mass="14894">MLLRDDVADAAEANANAAQSEDFPAHKQKKRKRRNEIEESTADEVDLEPLMQISSEPEMKPLDYVVTYFKFLLKREVKDEFEESEDVCFCCKDGGDVIECDWRGMNGAFARCPKVYHEGKRARKLSPVTS</sequence>